<dbReference type="Pfam" id="PF13692">
    <property type="entry name" value="Glyco_trans_1_4"/>
    <property type="match status" value="1"/>
</dbReference>
<dbReference type="PANTHER" id="PTHR12526">
    <property type="entry name" value="GLYCOSYLTRANSFERASE"/>
    <property type="match status" value="1"/>
</dbReference>
<dbReference type="Gene3D" id="3.40.50.2000">
    <property type="entry name" value="Glycogen Phosphorylase B"/>
    <property type="match status" value="1"/>
</dbReference>
<evidence type="ECO:0000313" key="1">
    <source>
        <dbReference type="EMBL" id="CAA9563978.1"/>
    </source>
</evidence>
<sequence length="409" mass="44173">MVVVSERETGSVGAVEQRLGHSAPALIVFSHLRWSGVYQRPQHLLSRFAQDIPVMVVEEPMFLVEEGAEAYLQVAEDGAVTVLTPMLPISPGLGMGFSEDSIGEITRLITPSLVAFASDTANRSGDLEQGPIVWYYTPMALGILPETIKPSLVVFDAMDDLASFRNAPQALRDKEAAMFRQADLVFSGGPSLYEARRDRHPSVHCFPSGVEAAHFARATDGLAPPDGLSALPYPVLGFYGVLDERLDFDLIAAVADARPEWSLALIGPLAKIDQGELPRRRNISYFGQQRYADLPAFLAGFDVAILPFAINEATRSISPTKTLEYLAAEKPVVSTPIADVASLYGDVVRIVKDAPAFVAAVDAALGELAADRRMRLAAGRAHLLTHDWDTIAEGMATLMVETLTARSGT</sequence>
<organism evidence="1">
    <name type="scientific">uncultured Thermomicrobiales bacterium</name>
    <dbReference type="NCBI Taxonomy" id="1645740"/>
    <lineage>
        <taxon>Bacteria</taxon>
        <taxon>Pseudomonadati</taxon>
        <taxon>Thermomicrobiota</taxon>
        <taxon>Thermomicrobia</taxon>
        <taxon>Thermomicrobiales</taxon>
        <taxon>environmental samples</taxon>
    </lineage>
</organism>
<name>A0A6J4UY28_9BACT</name>
<gene>
    <name evidence="1" type="ORF">AVDCRST_MAG43-2163</name>
</gene>
<keyword evidence="1" id="KW-0808">Transferase</keyword>
<dbReference type="AlphaFoldDB" id="A0A6J4UY28"/>
<dbReference type="PANTHER" id="PTHR12526:SF630">
    <property type="entry name" value="GLYCOSYLTRANSFERASE"/>
    <property type="match status" value="1"/>
</dbReference>
<dbReference type="EMBL" id="CADCWI010000109">
    <property type="protein sequence ID" value="CAA9563978.1"/>
    <property type="molecule type" value="Genomic_DNA"/>
</dbReference>
<accession>A0A6J4UY28</accession>
<proteinExistence type="predicted"/>
<reference evidence="1" key="1">
    <citation type="submission" date="2020-02" db="EMBL/GenBank/DDBJ databases">
        <authorList>
            <person name="Meier V. D."/>
        </authorList>
    </citation>
    <scope>NUCLEOTIDE SEQUENCE</scope>
    <source>
        <strain evidence="1">AVDCRST_MAG43</strain>
    </source>
</reference>
<dbReference type="SUPFAM" id="SSF53756">
    <property type="entry name" value="UDP-Glycosyltransferase/glycogen phosphorylase"/>
    <property type="match status" value="1"/>
</dbReference>
<protein>
    <submittedName>
        <fullName evidence="1">Glycosyltransferase</fullName>
    </submittedName>
</protein>
<dbReference type="GO" id="GO:0016740">
    <property type="term" value="F:transferase activity"/>
    <property type="evidence" value="ECO:0007669"/>
    <property type="project" value="UniProtKB-KW"/>
</dbReference>